<accession>A0A372JTZ5</accession>
<dbReference type="PANTHER" id="PTHR37042:SF4">
    <property type="entry name" value="OUTER MEMBRANE PROTEIN RV1973"/>
    <property type="match status" value="1"/>
</dbReference>
<dbReference type="OrthoDB" id="4210236at2"/>
<keyword evidence="3" id="KW-0812">Transmembrane</keyword>
<evidence type="ECO:0008006" key="6">
    <source>
        <dbReference type="Google" id="ProtNLM"/>
    </source>
</evidence>
<dbReference type="GO" id="GO:0016020">
    <property type="term" value="C:membrane"/>
    <property type="evidence" value="ECO:0007669"/>
    <property type="project" value="UniProtKB-SubCell"/>
</dbReference>
<keyword evidence="3" id="KW-1133">Transmembrane helix</keyword>
<dbReference type="PANTHER" id="PTHR37042">
    <property type="entry name" value="OUTER MEMBRANE PROTEIN RV1973"/>
    <property type="match status" value="1"/>
</dbReference>
<gene>
    <name evidence="4" type="ORF">DZF91_02300</name>
</gene>
<evidence type="ECO:0000313" key="5">
    <source>
        <dbReference type="Proteomes" id="UP000261811"/>
    </source>
</evidence>
<organism evidence="4 5">
    <name type="scientific">Actinomadura logoneensis</name>
    <dbReference type="NCBI Taxonomy" id="2293572"/>
    <lineage>
        <taxon>Bacteria</taxon>
        <taxon>Bacillati</taxon>
        <taxon>Actinomycetota</taxon>
        <taxon>Actinomycetes</taxon>
        <taxon>Streptosporangiales</taxon>
        <taxon>Thermomonosporaceae</taxon>
        <taxon>Actinomadura</taxon>
    </lineage>
</organism>
<dbReference type="EMBL" id="QURH01000039">
    <property type="protein sequence ID" value="RFU43214.1"/>
    <property type="molecule type" value="Genomic_DNA"/>
</dbReference>
<comment type="caution">
    <text evidence="4">The sequence shown here is derived from an EMBL/GenBank/DDBJ whole genome shotgun (WGS) entry which is preliminary data.</text>
</comment>
<evidence type="ECO:0000256" key="3">
    <source>
        <dbReference type="SAM" id="Phobius"/>
    </source>
</evidence>
<reference evidence="4 5" key="1">
    <citation type="submission" date="2018-08" db="EMBL/GenBank/DDBJ databases">
        <title>Actinomadura jelena sp. nov., a novel Actinomycete isolated from soil in Chad.</title>
        <authorList>
            <person name="Shi L."/>
        </authorList>
    </citation>
    <scope>NUCLEOTIDE SEQUENCE [LARGE SCALE GENOMIC DNA]</scope>
    <source>
        <strain evidence="4 5">NEAU-G17</strain>
    </source>
</reference>
<evidence type="ECO:0000256" key="2">
    <source>
        <dbReference type="ARBA" id="ARBA00023136"/>
    </source>
</evidence>
<dbReference type="AlphaFoldDB" id="A0A372JTZ5"/>
<protein>
    <recommendedName>
        <fullName evidence="6">Mce-associated membrane protein</fullName>
    </recommendedName>
</protein>
<sequence length="189" mass="20490">MSTEVEVRARPRKKREPEKRSRVLLKRWWPYLLAVVIAAGAFALNTWASDRASGGPAANRALLDKSATSDALSHVTQSVERVFTYSYTDPDATSRAASSLLTGKAASQYQSLFGQVRQEAPRQQLALTTKVVRAGVVRLDRDGTAVVVVFLDQQATRAGKATGTPVAAQLVVTAHRSGGTWRITELRAA</sequence>
<dbReference type="RefSeq" id="WP_117355862.1">
    <property type="nucleotide sequence ID" value="NZ_QURH01000039.1"/>
</dbReference>
<feature type="transmembrane region" description="Helical" evidence="3">
    <location>
        <begin position="28"/>
        <end position="48"/>
    </location>
</feature>
<proteinExistence type="predicted"/>
<keyword evidence="5" id="KW-1185">Reference proteome</keyword>
<evidence type="ECO:0000313" key="4">
    <source>
        <dbReference type="EMBL" id="RFU43214.1"/>
    </source>
</evidence>
<comment type="subcellular location">
    <subcellularLocation>
        <location evidence="1">Membrane</location>
    </subcellularLocation>
</comment>
<name>A0A372JTZ5_9ACTN</name>
<evidence type="ECO:0000256" key="1">
    <source>
        <dbReference type="ARBA" id="ARBA00004370"/>
    </source>
</evidence>
<keyword evidence="2 3" id="KW-0472">Membrane</keyword>
<dbReference type="Proteomes" id="UP000261811">
    <property type="component" value="Unassembled WGS sequence"/>
</dbReference>